<dbReference type="Proteomes" id="UP000072003">
    <property type="component" value="Unassembled WGS sequence"/>
</dbReference>
<evidence type="ECO:0000256" key="1">
    <source>
        <dbReference type="ARBA" id="ARBA00022729"/>
    </source>
</evidence>
<evidence type="ECO:0000256" key="2">
    <source>
        <dbReference type="SAM" id="MobiDB-lite"/>
    </source>
</evidence>
<feature type="compositionally biased region" description="Acidic residues" evidence="2">
    <location>
        <begin position="63"/>
        <end position="73"/>
    </location>
</feature>
<dbReference type="PATRIC" id="fig|1307.475.peg.17"/>
<name>A0A0M9FP19_STRSU</name>
<dbReference type="RefSeq" id="WP_044672071.1">
    <property type="nucleotide sequence ID" value="NZ_CEDC01000113.1"/>
</dbReference>
<keyword evidence="3" id="KW-0812">Transmembrane</keyword>
<dbReference type="NCBIfam" id="TIGR01168">
    <property type="entry name" value="YSIRK_signal"/>
    <property type="match status" value="1"/>
</dbReference>
<feature type="compositionally biased region" description="Polar residues" evidence="2">
    <location>
        <begin position="610"/>
        <end position="619"/>
    </location>
</feature>
<reference evidence="4 5" key="1">
    <citation type="submission" date="2016-02" db="EMBL/GenBank/DDBJ databases">
        <authorList>
            <consortium name="Pathogen Informatics"/>
        </authorList>
    </citation>
    <scope>NUCLEOTIDE SEQUENCE [LARGE SCALE GENOMIC DNA]</scope>
    <source>
        <strain evidence="4 5">LSS100</strain>
    </source>
</reference>
<feature type="region of interest" description="Disordered" evidence="2">
    <location>
        <begin position="672"/>
        <end position="695"/>
    </location>
</feature>
<keyword evidence="3" id="KW-1133">Transmembrane helix</keyword>
<evidence type="ECO:0000313" key="4">
    <source>
        <dbReference type="EMBL" id="CYU05064.1"/>
    </source>
</evidence>
<dbReference type="InterPro" id="IPR005877">
    <property type="entry name" value="YSIRK_signal_dom"/>
</dbReference>
<gene>
    <name evidence="4" type="ORF">ERS132462_00854</name>
</gene>
<organism evidence="4 5">
    <name type="scientific">Streptococcus suis</name>
    <dbReference type="NCBI Taxonomy" id="1307"/>
    <lineage>
        <taxon>Bacteria</taxon>
        <taxon>Bacillati</taxon>
        <taxon>Bacillota</taxon>
        <taxon>Bacilli</taxon>
        <taxon>Lactobacillales</taxon>
        <taxon>Streptococcaceae</taxon>
        <taxon>Streptococcus</taxon>
    </lineage>
</organism>
<protein>
    <submittedName>
        <fullName evidence="4">Surface-anchored protein</fullName>
    </submittedName>
</protein>
<feature type="transmembrane region" description="Helical" evidence="3">
    <location>
        <begin position="703"/>
        <end position="721"/>
    </location>
</feature>
<dbReference type="AlphaFoldDB" id="A0A0M9FP19"/>
<feature type="region of interest" description="Disordered" evidence="2">
    <location>
        <begin position="586"/>
        <end position="648"/>
    </location>
</feature>
<sequence length="729" mass="81036">MNSKIFSLRKSKVGLVSVAIAFLWIGTGMNMETAMAEETDATALETQLESTELSLTNTVSENAEAEEVTDEVPSEEKKSEEMEDMEEELPFIENHLEVAPIQAGDQTISGNTTPGGYVAITIDGEAVTSIENILEADDKGDFSYQLSKPLAHSQTVEISALPKQFWTLEADSEERKVVVRTNRHPEAYEIPAKRLEKTSNGMHQVFIEPVFEHTSKVIGHTSVKGSVYLSINGSFVSDKILIDPKDGRFEVTFSESLAGSKFKADDRLVLSFVSEDGQPVITNTIVKPLVKEKVSSQMTVKPLSSATSVLEGTTFPLGRVHLYNADTSEFIIEAIADETGHYKIALPALQSEDKYYRLTHNQQEDLVSVHLDTVDGSSILLDKSVMASLATYLQDADMDEATDEDPIIVPKLHNKKDYIVGRTIHLNAYVRMVSSIKGKQYPPVQVDELGFFGFQIQDLQLPFEKGERIRFEIIDPVTNNIIASKEEVVGQYLEDEDVTDLPFQVEKVTTDHGYISGKTAPDVMIELVSTQNGEEIIGKTSTDSTGRFEFDLGSRVLKNGETLSFRAFDKEGEQVAWEVVTVQKGNGHRINKPDKKDEKEEQPSKEITKNIEQSDTLEQTILPPVRQTLTDKKVEQNAETSKEETVSIFDDSKKDMPTKQEKMVRTVRDEGTKGNVSVRTNSHDSGENTQVQSLPKTGEKTSLVANIMLSIVLFLFALFIGKKKITESE</sequence>
<evidence type="ECO:0000313" key="5">
    <source>
        <dbReference type="Proteomes" id="UP000072003"/>
    </source>
</evidence>
<proteinExistence type="predicted"/>
<dbReference type="EMBL" id="FIFN01000006">
    <property type="protein sequence ID" value="CYU05064.1"/>
    <property type="molecule type" value="Genomic_DNA"/>
</dbReference>
<accession>A0A0M9FP19</accession>
<keyword evidence="1" id="KW-0732">Signal</keyword>
<feature type="region of interest" description="Disordered" evidence="2">
    <location>
        <begin position="61"/>
        <end position="81"/>
    </location>
</feature>
<feature type="compositionally biased region" description="Basic and acidic residues" evidence="2">
    <location>
        <begin position="591"/>
        <end position="609"/>
    </location>
</feature>
<keyword evidence="3" id="KW-0472">Membrane</keyword>
<feature type="compositionally biased region" description="Basic and acidic residues" evidence="2">
    <location>
        <begin position="629"/>
        <end position="648"/>
    </location>
</feature>
<evidence type="ECO:0000256" key="3">
    <source>
        <dbReference type="SAM" id="Phobius"/>
    </source>
</evidence>